<evidence type="ECO:0000313" key="1">
    <source>
        <dbReference type="EMBL" id="MBA0568442.1"/>
    </source>
</evidence>
<proteinExistence type="predicted"/>
<sequence length="74" mass="8443">MASFSVSASSLAIEFQEGDMDKYLQQLQPYTFIQEAYNNSHGARILSSIKTKKEATKPFYEMRSFMKVRGVNVP</sequence>
<evidence type="ECO:0000313" key="2">
    <source>
        <dbReference type="Proteomes" id="UP000593572"/>
    </source>
</evidence>
<reference evidence="1 2" key="1">
    <citation type="journal article" date="2019" name="Genome Biol. Evol.">
        <title>Insights into the evolution of the New World diploid cottons (Gossypium, subgenus Houzingenia) based on genome sequencing.</title>
        <authorList>
            <person name="Grover C.E."/>
            <person name="Arick M.A. 2nd"/>
            <person name="Thrash A."/>
            <person name="Conover J.L."/>
            <person name="Sanders W.S."/>
            <person name="Peterson D.G."/>
            <person name="Frelichowski J.E."/>
            <person name="Scheffler J.A."/>
            <person name="Scheffler B.E."/>
            <person name="Wendel J.F."/>
        </authorList>
    </citation>
    <scope>NUCLEOTIDE SEQUENCE [LARGE SCALE GENOMIC DNA]</scope>
    <source>
        <strain evidence="1">157</strain>
        <tissue evidence="1">Leaf</tissue>
    </source>
</reference>
<keyword evidence="2" id="KW-1185">Reference proteome</keyword>
<comment type="caution">
    <text evidence="1">The sequence shown here is derived from an EMBL/GenBank/DDBJ whole genome shotgun (WGS) entry which is preliminary data.</text>
</comment>
<dbReference type="AlphaFoldDB" id="A0A7J8MV26"/>
<dbReference type="EMBL" id="JABEZX010000010">
    <property type="protein sequence ID" value="MBA0568442.1"/>
    <property type="molecule type" value="Genomic_DNA"/>
</dbReference>
<feature type="non-terminal residue" evidence="1">
    <location>
        <position position="1"/>
    </location>
</feature>
<accession>A0A7J8MV26</accession>
<organism evidence="1 2">
    <name type="scientific">Gossypium lobatum</name>
    <dbReference type="NCBI Taxonomy" id="34289"/>
    <lineage>
        <taxon>Eukaryota</taxon>
        <taxon>Viridiplantae</taxon>
        <taxon>Streptophyta</taxon>
        <taxon>Embryophyta</taxon>
        <taxon>Tracheophyta</taxon>
        <taxon>Spermatophyta</taxon>
        <taxon>Magnoliopsida</taxon>
        <taxon>eudicotyledons</taxon>
        <taxon>Gunneridae</taxon>
        <taxon>Pentapetalae</taxon>
        <taxon>rosids</taxon>
        <taxon>malvids</taxon>
        <taxon>Malvales</taxon>
        <taxon>Malvaceae</taxon>
        <taxon>Malvoideae</taxon>
        <taxon>Gossypium</taxon>
    </lineage>
</organism>
<protein>
    <submittedName>
        <fullName evidence="1">Uncharacterized protein</fullName>
    </submittedName>
</protein>
<dbReference type="Proteomes" id="UP000593572">
    <property type="component" value="Unassembled WGS sequence"/>
</dbReference>
<gene>
    <name evidence="1" type="ORF">Golob_005938</name>
</gene>
<name>A0A7J8MV26_9ROSI</name>